<dbReference type="GO" id="GO:0004553">
    <property type="term" value="F:hydrolase activity, hydrolyzing O-glycosyl compounds"/>
    <property type="evidence" value="ECO:0007669"/>
    <property type="project" value="InterPro"/>
</dbReference>
<dbReference type="EMBL" id="ML995883">
    <property type="protein sequence ID" value="KAF2765799.1"/>
    <property type="molecule type" value="Genomic_DNA"/>
</dbReference>
<proteinExistence type="predicted"/>
<evidence type="ECO:0000313" key="3">
    <source>
        <dbReference type="EMBL" id="KAF2765799.1"/>
    </source>
</evidence>
<dbReference type="InterPro" id="IPR013320">
    <property type="entry name" value="ConA-like_dom_sf"/>
</dbReference>
<reference evidence="3" key="1">
    <citation type="journal article" date="2020" name="Stud. Mycol.">
        <title>101 Dothideomycetes genomes: a test case for predicting lifestyles and emergence of pathogens.</title>
        <authorList>
            <person name="Haridas S."/>
            <person name="Albert R."/>
            <person name="Binder M."/>
            <person name="Bloem J."/>
            <person name="Labutti K."/>
            <person name="Salamov A."/>
            <person name="Andreopoulos B."/>
            <person name="Baker S."/>
            <person name="Barry K."/>
            <person name="Bills G."/>
            <person name="Bluhm B."/>
            <person name="Cannon C."/>
            <person name="Castanera R."/>
            <person name="Culley D."/>
            <person name="Daum C."/>
            <person name="Ezra D."/>
            <person name="Gonzalez J."/>
            <person name="Henrissat B."/>
            <person name="Kuo A."/>
            <person name="Liang C."/>
            <person name="Lipzen A."/>
            <person name="Lutzoni F."/>
            <person name="Magnuson J."/>
            <person name="Mondo S."/>
            <person name="Nolan M."/>
            <person name="Ohm R."/>
            <person name="Pangilinan J."/>
            <person name="Park H.-J."/>
            <person name="Ramirez L."/>
            <person name="Alfaro M."/>
            <person name="Sun H."/>
            <person name="Tritt A."/>
            <person name="Yoshinaga Y."/>
            <person name="Zwiers L.-H."/>
            <person name="Turgeon B."/>
            <person name="Goodwin S."/>
            <person name="Spatafora J."/>
            <person name="Crous P."/>
            <person name="Grigoriev I."/>
        </authorList>
    </citation>
    <scope>NUCLEOTIDE SEQUENCE</scope>
    <source>
        <strain evidence="3">CBS 116005</strain>
    </source>
</reference>
<dbReference type="Pfam" id="PF00722">
    <property type="entry name" value="Glyco_hydro_16"/>
    <property type="match status" value="1"/>
</dbReference>
<dbReference type="OrthoDB" id="25131at2759"/>
<dbReference type="Gene3D" id="2.60.120.200">
    <property type="match status" value="1"/>
</dbReference>
<dbReference type="GO" id="GO:0030246">
    <property type="term" value="F:carbohydrate binding"/>
    <property type="evidence" value="ECO:0007669"/>
    <property type="project" value="UniProtKB-KW"/>
</dbReference>
<dbReference type="AlphaFoldDB" id="A0A6G1KZT6"/>
<evidence type="ECO:0000256" key="1">
    <source>
        <dbReference type="SAM" id="MobiDB-lite"/>
    </source>
</evidence>
<feature type="region of interest" description="Disordered" evidence="1">
    <location>
        <begin position="303"/>
        <end position="327"/>
    </location>
</feature>
<dbReference type="SUPFAM" id="SSF49899">
    <property type="entry name" value="Concanavalin A-like lectins/glucanases"/>
    <property type="match status" value="1"/>
</dbReference>
<protein>
    <submittedName>
        <fullName evidence="3">Concanavalin A-like lectin/glucanase</fullName>
    </submittedName>
</protein>
<feature type="domain" description="GH16" evidence="2">
    <location>
        <begin position="5"/>
        <end position="273"/>
    </location>
</feature>
<dbReference type="InterPro" id="IPR000757">
    <property type="entry name" value="Beta-glucanase-like"/>
</dbReference>
<dbReference type="CDD" id="cd00413">
    <property type="entry name" value="Glyco_hydrolase_16"/>
    <property type="match status" value="1"/>
</dbReference>
<name>A0A6G1KZT6_9PEZI</name>
<dbReference type="PROSITE" id="PS51762">
    <property type="entry name" value="GH16_2"/>
    <property type="match status" value="1"/>
</dbReference>
<dbReference type="GO" id="GO:0005975">
    <property type="term" value="P:carbohydrate metabolic process"/>
    <property type="evidence" value="ECO:0007669"/>
    <property type="project" value="InterPro"/>
</dbReference>
<keyword evidence="4" id="KW-1185">Reference proteome</keyword>
<evidence type="ECO:0000313" key="4">
    <source>
        <dbReference type="Proteomes" id="UP000799436"/>
    </source>
</evidence>
<gene>
    <name evidence="3" type="ORF">EJ03DRAFT_279332</name>
</gene>
<dbReference type="Proteomes" id="UP000799436">
    <property type="component" value="Unassembled WGS sequence"/>
</dbReference>
<organism evidence="3 4">
    <name type="scientific">Teratosphaeria nubilosa</name>
    <dbReference type="NCBI Taxonomy" id="161662"/>
    <lineage>
        <taxon>Eukaryota</taxon>
        <taxon>Fungi</taxon>
        <taxon>Dikarya</taxon>
        <taxon>Ascomycota</taxon>
        <taxon>Pezizomycotina</taxon>
        <taxon>Dothideomycetes</taxon>
        <taxon>Dothideomycetidae</taxon>
        <taxon>Mycosphaerellales</taxon>
        <taxon>Teratosphaeriaceae</taxon>
        <taxon>Teratosphaeria</taxon>
    </lineage>
</organism>
<keyword evidence="3" id="KW-0430">Lectin</keyword>
<accession>A0A6G1KZT6</accession>
<dbReference type="PANTHER" id="PTHR38121:SF5">
    <property type="entry name" value="GH16 DOMAIN-CONTAINING PROTEIN"/>
    <property type="match status" value="1"/>
</dbReference>
<sequence length="347" mass="37174">MRSSHIWEALACPNIALATSNCDCGYTINSTILFTNALQTNFTQSGQVTWTSEASVEWQAQQYNTSAAAARGPYGKAAELQNVLVDNTGLQLWARSDSLDGGADGKLVPIAEVVSARSDFLFGSFRVGMKSTAINGTCGAFFFYHNDSEEIDMEMLSKQQGSRSHLINLVNQSPESVASGYNAVNTSDFITWPLPFDPTADMHEYRFDWLPGRIDMFADGQWMRTFEDSVPSSPGALHLIHWSNGDPGWSAGPPSEDAVLTVSYVHAYFNTSSQQNSTQCSDSPAATFVCEVPTNGTATTAISATTTTSSTSSGTAKSSGTRFSSSGAASGAVYASLILVWAITFDL</sequence>
<evidence type="ECO:0000259" key="2">
    <source>
        <dbReference type="PROSITE" id="PS51762"/>
    </source>
</evidence>
<dbReference type="PANTHER" id="PTHR38121">
    <property type="entry name" value="GH16 DOMAIN-CONTAINING PROTEIN"/>
    <property type="match status" value="1"/>
</dbReference>